<organism evidence="1 2">
    <name type="scientific">Panagrellus redivivus</name>
    <name type="common">Microworm</name>
    <dbReference type="NCBI Taxonomy" id="6233"/>
    <lineage>
        <taxon>Eukaryota</taxon>
        <taxon>Metazoa</taxon>
        <taxon>Ecdysozoa</taxon>
        <taxon>Nematoda</taxon>
        <taxon>Chromadorea</taxon>
        <taxon>Rhabditida</taxon>
        <taxon>Tylenchina</taxon>
        <taxon>Panagrolaimomorpha</taxon>
        <taxon>Panagrolaimoidea</taxon>
        <taxon>Panagrolaimidae</taxon>
        <taxon>Panagrellus</taxon>
    </lineage>
</organism>
<protein>
    <submittedName>
        <fullName evidence="2">F-box protein</fullName>
    </submittedName>
</protein>
<dbReference type="WBParaSite" id="Pan_g3561.t1">
    <property type="protein sequence ID" value="Pan_g3561.t1"/>
    <property type="gene ID" value="Pan_g3561"/>
</dbReference>
<reference evidence="2" key="2">
    <citation type="submission" date="2020-10" db="UniProtKB">
        <authorList>
            <consortium name="WormBaseParasite"/>
        </authorList>
    </citation>
    <scope>IDENTIFICATION</scope>
</reference>
<sequence>MVVITSADVAIPYEKLPYAFQRRLVDLAPISELGTFRLTGQKAHRLASRRGIPFKTLYISDHTKNYIWITVNSKSFGRYKFILPLLNYISRHVDGPYSFYPYFLNILSGQNFFSLKQTIIAEETLLLDFKTPGVYDEAVTLISGTYKQLVLHGTFKWNHVKELMHPGVKQLRLNGCLEITDDECDDAVLLVLDRARDPEFS</sequence>
<keyword evidence="1" id="KW-1185">Reference proteome</keyword>
<evidence type="ECO:0000313" key="2">
    <source>
        <dbReference type="WBParaSite" id="Pan_g3561.t1"/>
    </source>
</evidence>
<evidence type="ECO:0000313" key="1">
    <source>
        <dbReference type="Proteomes" id="UP000492821"/>
    </source>
</evidence>
<proteinExistence type="predicted"/>
<name>A0A7E4VWD0_PANRE</name>
<accession>A0A7E4VWD0</accession>
<reference evidence="1" key="1">
    <citation type="journal article" date="2013" name="Genetics">
        <title>The draft genome and transcriptome of Panagrellus redivivus are shaped by the harsh demands of a free-living lifestyle.</title>
        <authorList>
            <person name="Srinivasan J."/>
            <person name="Dillman A.R."/>
            <person name="Macchietto M.G."/>
            <person name="Heikkinen L."/>
            <person name="Lakso M."/>
            <person name="Fracchia K.M."/>
            <person name="Antoshechkin I."/>
            <person name="Mortazavi A."/>
            <person name="Wong G."/>
            <person name="Sternberg P.W."/>
        </authorList>
    </citation>
    <scope>NUCLEOTIDE SEQUENCE [LARGE SCALE GENOMIC DNA]</scope>
    <source>
        <strain evidence="1">MT8872</strain>
    </source>
</reference>
<dbReference type="AlphaFoldDB" id="A0A7E4VWD0"/>
<dbReference type="Proteomes" id="UP000492821">
    <property type="component" value="Unassembled WGS sequence"/>
</dbReference>